<protein>
    <submittedName>
        <fullName evidence="1">Uncharacterized protein</fullName>
    </submittedName>
</protein>
<evidence type="ECO:0000313" key="1">
    <source>
        <dbReference type="EMBL" id="MDB6372330.1"/>
    </source>
</evidence>
<dbReference type="EMBL" id="JAQMFO010000012">
    <property type="protein sequence ID" value="MDB6372330.1"/>
    <property type="molecule type" value="Genomic_DNA"/>
</dbReference>
<gene>
    <name evidence="1" type="ORF">PH362_10315</name>
</gene>
<evidence type="ECO:0000313" key="2">
    <source>
        <dbReference type="Proteomes" id="UP001212996"/>
    </source>
</evidence>
<organism evidence="1 2">
    <name type="scientific">Photorhabdus bodei</name>
    <dbReference type="NCBI Taxonomy" id="2029681"/>
    <lineage>
        <taxon>Bacteria</taxon>
        <taxon>Pseudomonadati</taxon>
        <taxon>Pseudomonadota</taxon>
        <taxon>Gammaproteobacteria</taxon>
        <taxon>Enterobacterales</taxon>
        <taxon>Morganellaceae</taxon>
        <taxon>Photorhabdus</taxon>
    </lineage>
</organism>
<dbReference type="RefSeq" id="WP_146748152.1">
    <property type="nucleotide sequence ID" value="NZ_CAWQNU010000145.1"/>
</dbReference>
<dbReference type="AlphaFoldDB" id="A0AAW6BKD9"/>
<reference evidence="1" key="1">
    <citation type="submission" date="2023-01" db="EMBL/GenBank/DDBJ databases">
        <title>Genome sequencing of Photorhabdus bodei 09-20.</title>
        <authorList>
            <person name="Kalindamar S."/>
            <person name="Kumru S."/>
        </authorList>
    </citation>
    <scope>NUCLEOTIDE SEQUENCE</scope>
    <source>
        <strain evidence="1">09-20</strain>
    </source>
</reference>
<comment type="caution">
    <text evidence="1">The sequence shown here is derived from an EMBL/GenBank/DDBJ whole genome shotgun (WGS) entry which is preliminary data.</text>
</comment>
<name>A0AAW6BKD9_9GAMM</name>
<proteinExistence type="predicted"/>
<dbReference type="Proteomes" id="UP001212996">
    <property type="component" value="Unassembled WGS sequence"/>
</dbReference>
<accession>A0AAW6BKD9</accession>
<sequence>MMYSVKGVQYQTLVNIPKNIGLGYSRWSDGKIHLVDGEFLFYGSIPYGFQYASRWQGGESPGA</sequence>